<reference evidence="1 2" key="1">
    <citation type="journal article" date="2020" name="Cell">
        <title>Large-Scale Comparative Analyses of Tick Genomes Elucidate Their Genetic Diversity and Vector Capacities.</title>
        <authorList>
            <consortium name="Tick Genome and Microbiome Consortium (TIGMIC)"/>
            <person name="Jia N."/>
            <person name="Wang J."/>
            <person name="Shi W."/>
            <person name="Du L."/>
            <person name="Sun Y."/>
            <person name="Zhan W."/>
            <person name="Jiang J.F."/>
            <person name="Wang Q."/>
            <person name="Zhang B."/>
            <person name="Ji P."/>
            <person name="Bell-Sakyi L."/>
            <person name="Cui X.M."/>
            <person name="Yuan T.T."/>
            <person name="Jiang B.G."/>
            <person name="Yang W.F."/>
            <person name="Lam T.T."/>
            <person name="Chang Q.C."/>
            <person name="Ding S.J."/>
            <person name="Wang X.J."/>
            <person name="Zhu J.G."/>
            <person name="Ruan X.D."/>
            <person name="Zhao L."/>
            <person name="Wei J.T."/>
            <person name="Ye R.Z."/>
            <person name="Que T.C."/>
            <person name="Du C.H."/>
            <person name="Zhou Y.H."/>
            <person name="Cheng J.X."/>
            <person name="Dai P.F."/>
            <person name="Guo W.B."/>
            <person name="Han X.H."/>
            <person name="Huang E.J."/>
            <person name="Li L.F."/>
            <person name="Wei W."/>
            <person name="Gao Y.C."/>
            <person name="Liu J.Z."/>
            <person name="Shao H.Z."/>
            <person name="Wang X."/>
            <person name="Wang C.C."/>
            <person name="Yang T.C."/>
            <person name="Huo Q.B."/>
            <person name="Li W."/>
            <person name="Chen H.Y."/>
            <person name="Chen S.E."/>
            <person name="Zhou L.G."/>
            <person name="Ni X.B."/>
            <person name="Tian J.H."/>
            <person name="Sheng Y."/>
            <person name="Liu T."/>
            <person name="Pan Y.S."/>
            <person name="Xia L.Y."/>
            <person name="Li J."/>
            <person name="Zhao F."/>
            <person name="Cao W.C."/>
        </authorList>
    </citation>
    <scope>NUCLEOTIDE SEQUENCE [LARGE SCALE GENOMIC DNA]</scope>
    <source>
        <strain evidence="1">Iper-2018</strain>
    </source>
</reference>
<feature type="non-terminal residue" evidence="1">
    <location>
        <position position="1"/>
    </location>
</feature>
<proteinExistence type="predicted"/>
<gene>
    <name evidence="1" type="ORF">HPB47_005434</name>
</gene>
<protein>
    <submittedName>
        <fullName evidence="1">Uncharacterized protein</fullName>
    </submittedName>
</protein>
<comment type="caution">
    <text evidence="1">The sequence shown here is derived from an EMBL/GenBank/DDBJ whole genome shotgun (WGS) entry which is preliminary data.</text>
</comment>
<dbReference type="Proteomes" id="UP000805193">
    <property type="component" value="Unassembled WGS sequence"/>
</dbReference>
<keyword evidence="2" id="KW-1185">Reference proteome</keyword>
<evidence type="ECO:0000313" key="1">
    <source>
        <dbReference type="EMBL" id="KAG0417671.1"/>
    </source>
</evidence>
<organism evidence="1 2">
    <name type="scientific">Ixodes persulcatus</name>
    <name type="common">Taiga tick</name>
    <dbReference type="NCBI Taxonomy" id="34615"/>
    <lineage>
        <taxon>Eukaryota</taxon>
        <taxon>Metazoa</taxon>
        <taxon>Ecdysozoa</taxon>
        <taxon>Arthropoda</taxon>
        <taxon>Chelicerata</taxon>
        <taxon>Arachnida</taxon>
        <taxon>Acari</taxon>
        <taxon>Parasitiformes</taxon>
        <taxon>Ixodida</taxon>
        <taxon>Ixodoidea</taxon>
        <taxon>Ixodidae</taxon>
        <taxon>Ixodinae</taxon>
        <taxon>Ixodes</taxon>
    </lineage>
</organism>
<evidence type="ECO:0000313" key="2">
    <source>
        <dbReference type="Proteomes" id="UP000805193"/>
    </source>
</evidence>
<name>A0AC60PD06_IXOPE</name>
<accession>A0AC60PD06</accession>
<dbReference type="EMBL" id="JABSTQ010010818">
    <property type="protein sequence ID" value="KAG0417671.1"/>
    <property type="molecule type" value="Genomic_DNA"/>
</dbReference>
<sequence>QLKSDLSIVPLSSRSDAFVGAEPRLVLLVTLVIIIIASAVVIIILLLLVASGVHVLLLFVVVVHGFGQDGSPFASSLSLQAAPPWLLDDSASWREGVSDWAVDYRAPGGVDGDGWQYARDFPFTYHAHKGMTDYVRRRRWFSICSAKVKRVEGFVGGACPAFLDLQQTLATSLLAFLDFTDPVAWLMGVSYFQGTSWVHVAAEQQFESISLGAGLRLWAVGRDGSAYFRNGITLNNPTGSAWFHVEPPPGGSPLVQVSVGQTAVCAVDASGKLWRRLEVMEFFPEGTEWALVSANVRSVSVGPSDQIWAVVDVVLNRRNILHRVLARREGVTIDNPVGTHWESGFGICNNINNCVRS</sequence>